<evidence type="ECO:0000256" key="1">
    <source>
        <dbReference type="ARBA" id="ARBA00006484"/>
    </source>
</evidence>
<dbReference type="Pfam" id="PF00106">
    <property type="entry name" value="adh_short"/>
    <property type="match status" value="1"/>
</dbReference>
<evidence type="ECO:0000313" key="4">
    <source>
        <dbReference type="EMBL" id="MFC0264162.1"/>
    </source>
</evidence>
<dbReference type="SUPFAM" id="SSF51735">
    <property type="entry name" value="NAD(P)-binding Rossmann-fold domains"/>
    <property type="match status" value="1"/>
</dbReference>
<sequence>MKQYALITGARQGLGKGFAIELSKMKINTILVSRPNHGLQNFCKELKETYQVDSIAYETDLTVYQNVIDLAHWINEQFDIFILINNVGKGGSSKITDVDIEYINHMLKLNVVAATVLTHQLLPNLLRQPQGYILNVASLAAFLPIGFKTIYPATKSFIYSFSRSLRRELKNSNVSVSAVSPGPIRTNDDIIKRTEKGYFGKFIVWEPEDLAKECINQLFKKKGEIVVNPFVRFLIRVLPMSLKTDLMTKIVLKELK</sequence>
<evidence type="ECO:0000256" key="2">
    <source>
        <dbReference type="ARBA" id="ARBA00023002"/>
    </source>
</evidence>
<dbReference type="PANTHER" id="PTHR42901">
    <property type="entry name" value="ALCOHOL DEHYDROGENASE"/>
    <property type="match status" value="1"/>
</dbReference>
<organism evidence="4 5">
    <name type="scientific">Fontibacter flavus</name>
    <dbReference type="NCBI Taxonomy" id="654838"/>
    <lineage>
        <taxon>Bacteria</taxon>
        <taxon>Pseudomonadati</taxon>
        <taxon>Bacteroidota</taxon>
        <taxon>Cytophagia</taxon>
        <taxon>Cytophagales</taxon>
        <taxon>Cyclobacteriaceae</taxon>
        <taxon>Fontibacter</taxon>
    </lineage>
</organism>
<protein>
    <submittedName>
        <fullName evidence="4">SDR family NAD(P)-dependent oxidoreductase</fullName>
        <ecNumber evidence="4">1.-.-.-</ecNumber>
    </submittedName>
</protein>
<accession>A0ABV6FX59</accession>
<comment type="similarity">
    <text evidence="1 3">Belongs to the short-chain dehydrogenases/reductases (SDR) family.</text>
</comment>
<reference evidence="4 5" key="1">
    <citation type="submission" date="2024-09" db="EMBL/GenBank/DDBJ databases">
        <authorList>
            <person name="Sun Q."/>
            <person name="Mori K."/>
        </authorList>
    </citation>
    <scope>NUCLEOTIDE SEQUENCE [LARGE SCALE GENOMIC DNA]</scope>
    <source>
        <strain evidence="4 5">CCM 7650</strain>
    </source>
</reference>
<comment type="caution">
    <text evidence="4">The sequence shown here is derived from an EMBL/GenBank/DDBJ whole genome shotgun (WGS) entry which is preliminary data.</text>
</comment>
<dbReference type="PRINTS" id="PR00081">
    <property type="entry name" value="GDHRDH"/>
</dbReference>
<dbReference type="Proteomes" id="UP001589797">
    <property type="component" value="Unassembled WGS sequence"/>
</dbReference>
<dbReference type="EMBL" id="JBHLWI010000044">
    <property type="protein sequence ID" value="MFC0264162.1"/>
    <property type="molecule type" value="Genomic_DNA"/>
</dbReference>
<gene>
    <name evidence="4" type="ORF">ACFFIP_15820</name>
</gene>
<dbReference type="InterPro" id="IPR002347">
    <property type="entry name" value="SDR_fam"/>
</dbReference>
<dbReference type="PIRSF" id="PIRSF000126">
    <property type="entry name" value="11-beta-HSD1"/>
    <property type="match status" value="1"/>
</dbReference>
<proteinExistence type="inferred from homology"/>
<dbReference type="RefSeq" id="WP_382388674.1">
    <property type="nucleotide sequence ID" value="NZ_JBHLWI010000044.1"/>
</dbReference>
<keyword evidence="5" id="KW-1185">Reference proteome</keyword>
<evidence type="ECO:0000313" key="5">
    <source>
        <dbReference type="Proteomes" id="UP001589797"/>
    </source>
</evidence>
<dbReference type="PANTHER" id="PTHR42901:SF1">
    <property type="entry name" value="ALCOHOL DEHYDROGENASE"/>
    <property type="match status" value="1"/>
</dbReference>
<dbReference type="PRINTS" id="PR00080">
    <property type="entry name" value="SDRFAMILY"/>
</dbReference>
<dbReference type="InterPro" id="IPR020904">
    <property type="entry name" value="Sc_DH/Rdtase_CS"/>
</dbReference>
<dbReference type="Gene3D" id="3.40.50.720">
    <property type="entry name" value="NAD(P)-binding Rossmann-like Domain"/>
    <property type="match status" value="1"/>
</dbReference>
<dbReference type="PROSITE" id="PS00061">
    <property type="entry name" value="ADH_SHORT"/>
    <property type="match status" value="1"/>
</dbReference>
<keyword evidence="2 4" id="KW-0560">Oxidoreductase</keyword>
<name>A0ABV6FX59_9BACT</name>
<dbReference type="InterPro" id="IPR036291">
    <property type="entry name" value="NAD(P)-bd_dom_sf"/>
</dbReference>
<dbReference type="EC" id="1.-.-.-" evidence="4"/>
<evidence type="ECO:0000256" key="3">
    <source>
        <dbReference type="RuleBase" id="RU000363"/>
    </source>
</evidence>
<dbReference type="GO" id="GO:0016491">
    <property type="term" value="F:oxidoreductase activity"/>
    <property type="evidence" value="ECO:0007669"/>
    <property type="project" value="UniProtKB-KW"/>
</dbReference>